<sequence>MFQEVHLAQRPRGNEKKRYNNFGSSRRSEVVSMNAKAIEEARLKKASLKDKNPLEDLKESELPTYRHGLTTEEVAVHLVEPDGLVVRDRLPGDYKNGPRRKIDVNNLPSRQGMGSGEMRDPHKNPDPHRNYKGKQFSKFA</sequence>
<dbReference type="EMBL" id="LBSX01000007">
    <property type="protein sequence ID" value="KKQ27651.1"/>
    <property type="molecule type" value="Genomic_DNA"/>
</dbReference>
<name>A0A0G0JHU0_9BACT</name>
<feature type="region of interest" description="Disordered" evidence="1">
    <location>
        <begin position="1"/>
        <end position="27"/>
    </location>
</feature>
<feature type="region of interest" description="Disordered" evidence="1">
    <location>
        <begin position="88"/>
        <end position="140"/>
    </location>
</feature>
<dbReference type="Proteomes" id="UP000034849">
    <property type="component" value="Unassembled WGS sequence"/>
</dbReference>
<evidence type="ECO:0000256" key="1">
    <source>
        <dbReference type="SAM" id="MobiDB-lite"/>
    </source>
</evidence>
<evidence type="ECO:0000313" key="2">
    <source>
        <dbReference type="EMBL" id="KKQ27651.1"/>
    </source>
</evidence>
<dbReference type="AlphaFoldDB" id="A0A0G0JHU0"/>
<accession>A0A0G0JHU0</accession>
<gene>
    <name evidence="2" type="ORF">US42_C0007G0042</name>
</gene>
<proteinExistence type="predicted"/>
<feature type="compositionally biased region" description="Basic and acidic residues" evidence="1">
    <location>
        <begin position="117"/>
        <end position="129"/>
    </location>
</feature>
<protein>
    <submittedName>
        <fullName evidence="2">Uncharacterized protein</fullName>
    </submittedName>
</protein>
<reference evidence="2 3" key="1">
    <citation type="journal article" date="2015" name="Nature">
        <title>rRNA introns, odd ribosomes, and small enigmatic genomes across a large radiation of phyla.</title>
        <authorList>
            <person name="Brown C.T."/>
            <person name="Hug L.A."/>
            <person name="Thomas B.C."/>
            <person name="Sharon I."/>
            <person name="Castelle C.J."/>
            <person name="Singh A."/>
            <person name="Wilkins M.J."/>
            <person name="Williams K.H."/>
            <person name="Banfield J.F."/>
        </authorList>
    </citation>
    <scope>NUCLEOTIDE SEQUENCE [LARGE SCALE GENOMIC DNA]</scope>
</reference>
<organism evidence="2 3">
    <name type="scientific">Candidatus Magasanikbacteria bacterium GW2011_GWC2_37_14</name>
    <dbReference type="NCBI Taxonomy" id="1619046"/>
    <lineage>
        <taxon>Bacteria</taxon>
        <taxon>Candidatus Magasanikiibacteriota</taxon>
    </lineage>
</organism>
<comment type="caution">
    <text evidence="2">The sequence shown here is derived from an EMBL/GenBank/DDBJ whole genome shotgun (WGS) entry which is preliminary data.</text>
</comment>
<evidence type="ECO:0000313" key="3">
    <source>
        <dbReference type="Proteomes" id="UP000034849"/>
    </source>
</evidence>